<proteinExistence type="predicted"/>
<dbReference type="Proteomes" id="UP000250235">
    <property type="component" value="Unassembled WGS sequence"/>
</dbReference>
<dbReference type="EMBL" id="KV017536">
    <property type="protein sequence ID" value="KZV18072.1"/>
    <property type="molecule type" value="Genomic_DNA"/>
</dbReference>
<reference evidence="1 2" key="1">
    <citation type="journal article" date="2015" name="Proc. Natl. Acad. Sci. U.S.A.">
        <title>The resurrection genome of Boea hygrometrica: A blueprint for survival of dehydration.</title>
        <authorList>
            <person name="Xiao L."/>
            <person name="Yang G."/>
            <person name="Zhang L."/>
            <person name="Yang X."/>
            <person name="Zhao S."/>
            <person name="Ji Z."/>
            <person name="Zhou Q."/>
            <person name="Hu M."/>
            <person name="Wang Y."/>
            <person name="Chen M."/>
            <person name="Xu Y."/>
            <person name="Jin H."/>
            <person name="Xiao X."/>
            <person name="Hu G."/>
            <person name="Bao F."/>
            <person name="Hu Y."/>
            <person name="Wan P."/>
            <person name="Li L."/>
            <person name="Deng X."/>
            <person name="Kuang T."/>
            <person name="Xiang C."/>
            <person name="Zhu J.K."/>
            <person name="Oliver M.J."/>
            <person name="He Y."/>
        </authorList>
    </citation>
    <scope>NUCLEOTIDE SEQUENCE [LARGE SCALE GENOMIC DNA]</scope>
    <source>
        <strain evidence="2">cv. XS01</strain>
    </source>
</reference>
<name>A0A2Z7A8P2_9LAMI</name>
<gene>
    <name evidence="1" type="ORF">F511_24380</name>
</gene>
<dbReference type="AlphaFoldDB" id="A0A2Z7A8P2"/>
<organism evidence="1 2">
    <name type="scientific">Dorcoceras hygrometricum</name>
    <dbReference type="NCBI Taxonomy" id="472368"/>
    <lineage>
        <taxon>Eukaryota</taxon>
        <taxon>Viridiplantae</taxon>
        <taxon>Streptophyta</taxon>
        <taxon>Embryophyta</taxon>
        <taxon>Tracheophyta</taxon>
        <taxon>Spermatophyta</taxon>
        <taxon>Magnoliopsida</taxon>
        <taxon>eudicotyledons</taxon>
        <taxon>Gunneridae</taxon>
        <taxon>Pentapetalae</taxon>
        <taxon>asterids</taxon>
        <taxon>lamiids</taxon>
        <taxon>Lamiales</taxon>
        <taxon>Gesneriaceae</taxon>
        <taxon>Didymocarpoideae</taxon>
        <taxon>Trichosporeae</taxon>
        <taxon>Loxocarpinae</taxon>
        <taxon>Dorcoceras</taxon>
    </lineage>
</organism>
<evidence type="ECO:0000313" key="1">
    <source>
        <dbReference type="EMBL" id="KZV18072.1"/>
    </source>
</evidence>
<evidence type="ECO:0000313" key="2">
    <source>
        <dbReference type="Proteomes" id="UP000250235"/>
    </source>
</evidence>
<accession>A0A2Z7A8P2</accession>
<keyword evidence="2" id="KW-1185">Reference proteome</keyword>
<evidence type="ECO:0008006" key="3">
    <source>
        <dbReference type="Google" id="ProtNLM"/>
    </source>
</evidence>
<sequence>MTFRVVRTNQYNQDLGLIHSTNGNHLESPNEGSSIDHQDEEIVDKVIKETAEIEIEETEAVEPVVLETTEIETDETESRIDVSAITNYDELTSFKVLSNEEGPLVETKKEKEKEKENIIDSEDTEPLSKIPEDMMLPSVLAEEPMKIRFGHGIQIRERDWYKSSLPHIDAAEKVKASLVEKEEIRGHPAKEMFTLICADIEFFVQIREAVIEEIVSFFHSFSLRRLEVLDSVSDIAAKEEQMLQWTETDSLETTGQRRVYIVVKYREMLVRKFLEARCSNFVSGTPTSAIDLKVLDFLSDAHRIAFEKFIEQLKINKLEWTRPSSSDLFGTDIQLGGILSRLHPSVKYWVKRLILINGSWAIIEVNPSFSSSSSSSDSPMQFTVDDIPEISSSDDVPPEMQVQKAALSKELDDIRKEIQDQKAAIAHDFLEFRVESQENIHTLSAQLSEIIAYINRGGDDKKGGR</sequence>
<protein>
    <recommendedName>
        <fullName evidence="3">Splicing factor 3B subunit 1-like</fullName>
    </recommendedName>
</protein>